<dbReference type="InterPro" id="IPR017499">
    <property type="entry name" value="Thf1"/>
</dbReference>
<keyword evidence="1 2" id="KW-0175">Coiled coil</keyword>
<dbReference type="GO" id="GO:0030096">
    <property type="term" value="C:plasma membrane-derived thylakoid photosystem II"/>
    <property type="evidence" value="ECO:0007669"/>
    <property type="project" value="TreeGrafter"/>
</dbReference>
<organism evidence="3 4">
    <name type="scientific">Gloeobacter kilaueensis (strain ATCC BAA-2537 / CCAP 1431/1 / ULC 316 / JS1)</name>
    <dbReference type="NCBI Taxonomy" id="1183438"/>
    <lineage>
        <taxon>Bacteria</taxon>
        <taxon>Bacillati</taxon>
        <taxon>Cyanobacteriota</taxon>
        <taxon>Cyanophyceae</taxon>
        <taxon>Gloeobacterales</taxon>
        <taxon>Gloeobacteraceae</taxon>
        <taxon>Gloeobacter</taxon>
    </lineage>
</organism>
<evidence type="ECO:0000256" key="2">
    <source>
        <dbReference type="HAMAP-Rule" id="MF_01843"/>
    </source>
</evidence>
<dbReference type="eggNOG" id="ENOG502Z86M">
    <property type="taxonomic scope" value="Bacteria"/>
</dbReference>
<dbReference type="Proteomes" id="UP000017396">
    <property type="component" value="Chromosome"/>
</dbReference>
<dbReference type="NCBIfam" id="TIGR03060">
    <property type="entry name" value="PS_II_psb29"/>
    <property type="match status" value="1"/>
</dbReference>
<keyword evidence="4" id="KW-1185">Reference proteome</keyword>
<proteinExistence type="inferred from homology"/>
<dbReference type="AlphaFoldDB" id="U5QMQ4"/>
<protein>
    <recommendedName>
        <fullName evidence="2">Protein Thf1</fullName>
    </recommendedName>
</protein>
<dbReference type="HAMAP" id="MF_01843">
    <property type="entry name" value="Thf1"/>
    <property type="match status" value="1"/>
</dbReference>
<comment type="similarity">
    <text evidence="2">Belongs to the THF1 family.</text>
</comment>
<reference evidence="3 4" key="1">
    <citation type="journal article" date="2013" name="PLoS ONE">
        <title>Cultivation and Complete Genome Sequencing of Gloeobacter kilaueensis sp. nov., from a Lava Cave in Kilauea Caldera, Hawai'i.</title>
        <authorList>
            <person name="Saw J.H."/>
            <person name="Schatz M."/>
            <person name="Brown M.V."/>
            <person name="Kunkel D.D."/>
            <person name="Foster J.S."/>
            <person name="Shick H."/>
            <person name="Christensen S."/>
            <person name="Hou S."/>
            <person name="Wan X."/>
            <person name="Donachie S.P."/>
        </authorList>
    </citation>
    <scope>NUCLEOTIDE SEQUENCE [LARGE SCALE GENOMIC DNA]</scope>
    <source>
        <strain evidence="4">JS</strain>
    </source>
</reference>
<dbReference type="OrthoDB" id="463078at2"/>
<dbReference type="RefSeq" id="WP_023174142.1">
    <property type="nucleotide sequence ID" value="NC_022600.1"/>
</dbReference>
<name>U5QMQ4_GLOK1</name>
<dbReference type="Pfam" id="PF11264">
    <property type="entry name" value="ThylakoidFormat"/>
    <property type="match status" value="1"/>
</dbReference>
<evidence type="ECO:0000256" key="1">
    <source>
        <dbReference type="ARBA" id="ARBA00023054"/>
    </source>
</evidence>
<dbReference type="HOGENOM" id="CLU_079763_1_0_3"/>
<dbReference type="KEGG" id="glj:GKIL_2689"/>
<evidence type="ECO:0000313" key="3">
    <source>
        <dbReference type="EMBL" id="AGY58935.1"/>
    </source>
</evidence>
<dbReference type="STRING" id="1183438.GKIL_2689"/>
<sequence length="228" mass="26053">MSSNRTVSDAKRAFFAAYPRPLNSIYRRVIDELLVEVHLLVANQDFRYDPLFAVGLLTTYQAFMEGYSPADQREAILRAFCTAVELNYDQLQADAAQWQSLAGELPAQDVLEVMAGKREATSDRLKAVSDVLAGIVHNSRFKYSRLFVLGLASILDQLGRAVPLSEKERLERLQQICAYLKLDYSRVKRDLDFFQSVLERIKRSKEVIDELVQSDRRKREERAVSQSG</sequence>
<comment type="function">
    <text evidence="2">May be involved in photosynthetic membrane biogenesis.</text>
</comment>
<accession>U5QMQ4</accession>
<dbReference type="EMBL" id="CP003587">
    <property type="protein sequence ID" value="AGY58935.1"/>
    <property type="molecule type" value="Genomic_DNA"/>
</dbReference>
<dbReference type="PANTHER" id="PTHR34793">
    <property type="entry name" value="PROTEIN THYLAKOID FORMATION 1, CHLOROPLASTIC"/>
    <property type="match status" value="1"/>
</dbReference>
<dbReference type="GO" id="GO:0010207">
    <property type="term" value="P:photosystem II assembly"/>
    <property type="evidence" value="ECO:0007669"/>
    <property type="project" value="InterPro"/>
</dbReference>
<dbReference type="PANTHER" id="PTHR34793:SF1">
    <property type="entry name" value="PROTEIN THYLAKOID FORMATION 1, CHLOROPLASTIC"/>
    <property type="match status" value="1"/>
</dbReference>
<gene>
    <name evidence="2" type="primary">thf1</name>
    <name evidence="3" type="ORF">GKIL_2689</name>
</gene>
<evidence type="ECO:0000313" key="4">
    <source>
        <dbReference type="Proteomes" id="UP000017396"/>
    </source>
</evidence>